<keyword evidence="1" id="KW-0472">Membrane</keyword>
<keyword evidence="1" id="KW-0812">Transmembrane</keyword>
<evidence type="ECO:0000256" key="1">
    <source>
        <dbReference type="SAM" id="Phobius"/>
    </source>
</evidence>
<evidence type="ECO:0000313" key="2">
    <source>
        <dbReference type="EMBL" id="SPC95837.1"/>
    </source>
</evidence>
<protein>
    <submittedName>
        <fullName evidence="2">Uncharacterized protein</fullName>
    </submittedName>
</protein>
<proteinExistence type="predicted"/>
<dbReference type="EMBL" id="OIVN01001609">
    <property type="protein sequence ID" value="SPC95837.1"/>
    <property type="molecule type" value="Genomic_DNA"/>
</dbReference>
<dbReference type="AlphaFoldDB" id="A0A2N9FZ22"/>
<name>A0A2N9FZ22_FAGSY</name>
<reference evidence="2" key="1">
    <citation type="submission" date="2018-02" db="EMBL/GenBank/DDBJ databases">
        <authorList>
            <person name="Cohen D.B."/>
            <person name="Kent A.D."/>
        </authorList>
    </citation>
    <scope>NUCLEOTIDE SEQUENCE</scope>
</reference>
<gene>
    <name evidence="2" type="ORF">FSB_LOCUS23719</name>
</gene>
<accession>A0A2N9FZ22</accession>
<keyword evidence="1" id="KW-1133">Transmembrane helix</keyword>
<organism evidence="2">
    <name type="scientific">Fagus sylvatica</name>
    <name type="common">Beechnut</name>
    <dbReference type="NCBI Taxonomy" id="28930"/>
    <lineage>
        <taxon>Eukaryota</taxon>
        <taxon>Viridiplantae</taxon>
        <taxon>Streptophyta</taxon>
        <taxon>Embryophyta</taxon>
        <taxon>Tracheophyta</taxon>
        <taxon>Spermatophyta</taxon>
        <taxon>Magnoliopsida</taxon>
        <taxon>eudicotyledons</taxon>
        <taxon>Gunneridae</taxon>
        <taxon>Pentapetalae</taxon>
        <taxon>rosids</taxon>
        <taxon>fabids</taxon>
        <taxon>Fagales</taxon>
        <taxon>Fagaceae</taxon>
        <taxon>Fagus</taxon>
    </lineage>
</organism>
<sequence length="146" mass="15231">MDFSNFSSHSVKTRKTSGVNADLVNKGARQQSVGQGNSWGLDWKLVGSNHRLDWRLVGNWVISGCVQRCRLRVQDPSHGGELVVFIVGSEPEVLGVGNDLKLSPGGGGVGSVSVAVMVGLGMGVVVTMVVGMRVGGNDNNVMASPG</sequence>
<feature type="transmembrane region" description="Helical" evidence="1">
    <location>
        <begin position="109"/>
        <end position="132"/>
    </location>
</feature>